<feature type="region of interest" description="Disordered" evidence="1">
    <location>
        <begin position="182"/>
        <end position="214"/>
    </location>
</feature>
<dbReference type="EMBL" id="CP020612">
    <property type="protein sequence ID" value="ARJ70441.1"/>
    <property type="molecule type" value="Genomic_DNA"/>
</dbReference>
<dbReference type="InterPro" id="IPR038591">
    <property type="entry name" value="NolW-like_sf"/>
</dbReference>
<reference evidence="2 3" key="1">
    <citation type="submission" date="2017-03" db="EMBL/GenBank/DDBJ databases">
        <title>Genome sequence of Paracoccus contaminans isolated from a water microcosm.</title>
        <authorList>
            <person name="Aurass P."/>
            <person name="Karste S."/>
            <person name="Trost E."/>
            <person name="Glaeser S.P."/>
            <person name="Kaempfer P."/>
            <person name="Flieger A."/>
        </authorList>
    </citation>
    <scope>NUCLEOTIDE SEQUENCE [LARGE SCALE GENOMIC DNA]</scope>
    <source>
        <strain evidence="3">RKI 16-01929T\LMG 29738T\CCM 8701T\CIP 111112T</strain>
    </source>
</reference>
<dbReference type="AlphaFoldDB" id="A0A1W6CZZ8"/>
<keyword evidence="3" id="KW-1185">Reference proteome</keyword>
<organism evidence="2 3">
    <name type="scientific">Paracoccus contaminans</name>
    <dbReference type="NCBI Taxonomy" id="1945662"/>
    <lineage>
        <taxon>Bacteria</taxon>
        <taxon>Pseudomonadati</taxon>
        <taxon>Pseudomonadota</taxon>
        <taxon>Alphaproteobacteria</taxon>
        <taxon>Rhodobacterales</taxon>
        <taxon>Paracoccaceae</taxon>
        <taxon>Paracoccus</taxon>
    </lineage>
</organism>
<proteinExistence type="predicted"/>
<dbReference type="KEGG" id="pcon:B0A89_13145"/>
<evidence type="ECO:0000313" key="3">
    <source>
        <dbReference type="Proteomes" id="UP000193017"/>
    </source>
</evidence>
<name>A0A1W6CZZ8_9RHOB</name>
<evidence type="ECO:0000313" key="2">
    <source>
        <dbReference type="EMBL" id="ARJ70441.1"/>
    </source>
</evidence>
<accession>A0A1W6CZZ8</accession>
<sequence length="214" mass="22658">MQGAGDQTFRALLLEQSFPYQAKDVTLTDLMHEMSRRTGLPVVVGDGLTGRADVQNADGSVRGLLDRLADEGRIAWWFDGAAVHVEGPALVSRLLPLAGVRPADLDKALRAVGLTATEYPMLAEPDSHMIRIVAPPGYVETVEQTIAALAADKAPVAQELPIIIRGPGSAARRPGSWAPGSYGAWAVPQGADPVTNPGLPQYRGAPQPTAPRKD</sequence>
<gene>
    <name evidence="2" type="ORF">B0A89_13145</name>
</gene>
<protein>
    <recommendedName>
        <fullName evidence="4">Type III secretion protein</fullName>
    </recommendedName>
</protein>
<evidence type="ECO:0008006" key="4">
    <source>
        <dbReference type="Google" id="ProtNLM"/>
    </source>
</evidence>
<dbReference type="STRING" id="1945662.B0A89_13145"/>
<dbReference type="Gene3D" id="3.30.1370.120">
    <property type="match status" value="1"/>
</dbReference>
<evidence type="ECO:0000256" key="1">
    <source>
        <dbReference type="SAM" id="MobiDB-lite"/>
    </source>
</evidence>
<dbReference type="Proteomes" id="UP000193017">
    <property type="component" value="Chromosome"/>
</dbReference>
<dbReference type="Gene3D" id="3.55.50.30">
    <property type="match status" value="1"/>
</dbReference>